<reference evidence="2 3" key="1">
    <citation type="submission" date="2020-03" db="EMBL/GenBank/DDBJ databases">
        <title>Genomic Encyclopedia of Type Strains, Phase III (KMG-III): the genomes of soil and plant-associated and newly described type strains.</title>
        <authorList>
            <person name="Whitman W."/>
        </authorList>
    </citation>
    <scope>NUCLEOTIDE SEQUENCE [LARGE SCALE GENOMIC DNA]</scope>
    <source>
        <strain evidence="2 3">CECT 8804</strain>
    </source>
</reference>
<keyword evidence="3" id="KW-1185">Reference proteome</keyword>
<dbReference type="Proteomes" id="UP000727456">
    <property type="component" value="Unassembled WGS sequence"/>
</dbReference>
<dbReference type="EMBL" id="JAAOZC010000003">
    <property type="protein sequence ID" value="NIJ08061.1"/>
    <property type="molecule type" value="Genomic_DNA"/>
</dbReference>
<feature type="transmembrane region" description="Helical" evidence="1">
    <location>
        <begin position="120"/>
        <end position="138"/>
    </location>
</feature>
<evidence type="ECO:0000313" key="2">
    <source>
        <dbReference type="EMBL" id="NIJ08061.1"/>
    </source>
</evidence>
<organism evidence="2 3">
    <name type="scientific">Sphingomonas vulcanisoli</name>
    <dbReference type="NCBI Taxonomy" id="1658060"/>
    <lineage>
        <taxon>Bacteria</taxon>
        <taxon>Pseudomonadati</taxon>
        <taxon>Pseudomonadota</taxon>
        <taxon>Alphaproteobacteria</taxon>
        <taxon>Sphingomonadales</taxon>
        <taxon>Sphingomonadaceae</taxon>
        <taxon>Sphingomonas</taxon>
    </lineage>
</organism>
<evidence type="ECO:0008006" key="4">
    <source>
        <dbReference type="Google" id="ProtNLM"/>
    </source>
</evidence>
<protein>
    <recommendedName>
        <fullName evidence="4">PEP-CTERM sorting domain-containing protein</fullName>
    </recommendedName>
</protein>
<keyword evidence="1" id="KW-0812">Transmembrane</keyword>
<gene>
    <name evidence="2" type="ORF">FHS31_001671</name>
</gene>
<dbReference type="RefSeq" id="WP_167072883.1">
    <property type="nucleotide sequence ID" value="NZ_JAAOZC010000003.1"/>
</dbReference>
<proteinExistence type="predicted"/>
<evidence type="ECO:0000313" key="3">
    <source>
        <dbReference type="Proteomes" id="UP000727456"/>
    </source>
</evidence>
<keyword evidence="1" id="KW-0472">Membrane</keyword>
<sequence>MAEPINLGNIYDTGVTSQMGWTSNDTLSATYNFTLTAPTSTLSYTLHDVTVQGLSMKFYDSNNTLVKNVRVANSGQDRGADLDLTGGLYKITLVGTSISNFGQPGGGYQLSLRSNVAAPVPGPAGALVAVAGAGVVAFRKRRARKLADA</sequence>
<comment type="caution">
    <text evidence="2">The sequence shown here is derived from an EMBL/GenBank/DDBJ whole genome shotgun (WGS) entry which is preliminary data.</text>
</comment>
<evidence type="ECO:0000256" key="1">
    <source>
        <dbReference type="SAM" id="Phobius"/>
    </source>
</evidence>
<name>A0ABX0TRI5_9SPHN</name>
<accession>A0ABX0TRI5</accession>
<keyword evidence="1" id="KW-1133">Transmembrane helix</keyword>